<dbReference type="CDD" id="cd00564">
    <property type="entry name" value="TMP_TenI"/>
    <property type="match status" value="1"/>
</dbReference>
<evidence type="ECO:0000256" key="5">
    <source>
        <dbReference type="ARBA" id="ARBA00022842"/>
    </source>
</evidence>
<reference evidence="11" key="1">
    <citation type="submission" date="2018-06" db="EMBL/GenBank/DDBJ databases">
        <authorList>
            <person name="Zhirakovskaya E."/>
        </authorList>
    </citation>
    <scope>NUCLEOTIDE SEQUENCE</scope>
</reference>
<comment type="catalytic activity">
    <reaction evidence="8">
        <text>2-(2-carboxy-4-methylthiazol-5-yl)ethyl phosphate + 4-amino-2-methyl-5-(diphosphooxymethyl)pyrimidine + 2 H(+) = thiamine phosphate + CO2 + diphosphate</text>
        <dbReference type="Rhea" id="RHEA:47848"/>
        <dbReference type="ChEBI" id="CHEBI:15378"/>
        <dbReference type="ChEBI" id="CHEBI:16526"/>
        <dbReference type="ChEBI" id="CHEBI:33019"/>
        <dbReference type="ChEBI" id="CHEBI:37575"/>
        <dbReference type="ChEBI" id="CHEBI:57841"/>
        <dbReference type="ChEBI" id="CHEBI:62890"/>
        <dbReference type="EC" id="2.5.1.3"/>
    </reaction>
</comment>
<accession>A0A3B1DSQ5</accession>
<dbReference type="GO" id="GO:0005737">
    <property type="term" value="C:cytoplasm"/>
    <property type="evidence" value="ECO:0007669"/>
    <property type="project" value="TreeGrafter"/>
</dbReference>
<feature type="domain" description="Thiamine phosphate synthase/TenI" evidence="10">
    <location>
        <begin position="7"/>
        <end position="193"/>
    </location>
</feature>
<dbReference type="FunFam" id="3.20.20.70:FF:000096">
    <property type="entry name" value="Thiamine-phosphate synthase"/>
    <property type="match status" value="1"/>
</dbReference>
<comment type="pathway">
    <text evidence="1">Cofactor biosynthesis; thiamine diphosphate biosynthesis; thiamine phosphate from 4-amino-2-methyl-5-diphosphomethylpyrimidine and 4-methyl-5-(2-phosphoethyl)-thiazole: step 1/1.</text>
</comment>
<evidence type="ECO:0000256" key="2">
    <source>
        <dbReference type="ARBA" id="ARBA00012830"/>
    </source>
</evidence>
<dbReference type="Gene3D" id="3.20.20.70">
    <property type="entry name" value="Aldolase class I"/>
    <property type="match status" value="1"/>
</dbReference>
<dbReference type="InterPro" id="IPR036206">
    <property type="entry name" value="ThiamineP_synth_sf"/>
</dbReference>
<keyword evidence="3 11" id="KW-0808">Transferase</keyword>
<dbReference type="GO" id="GO:0009229">
    <property type="term" value="P:thiamine diphosphate biosynthetic process"/>
    <property type="evidence" value="ECO:0007669"/>
    <property type="project" value="UniProtKB-UniPathway"/>
</dbReference>
<keyword evidence="5" id="KW-0460">Magnesium</keyword>
<keyword evidence="4" id="KW-0479">Metal-binding</keyword>
<evidence type="ECO:0000256" key="4">
    <source>
        <dbReference type="ARBA" id="ARBA00022723"/>
    </source>
</evidence>
<comment type="catalytic activity">
    <reaction evidence="7">
        <text>4-methyl-5-(2-phosphooxyethyl)-thiazole + 4-amino-2-methyl-5-(diphosphooxymethyl)pyrimidine + H(+) = thiamine phosphate + diphosphate</text>
        <dbReference type="Rhea" id="RHEA:22328"/>
        <dbReference type="ChEBI" id="CHEBI:15378"/>
        <dbReference type="ChEBI" id="CHEBI:33019"/>
        <dbReference type="ChEBI" id="CHEBI:37575"/>
        <dbReference type="ChEBI" id="CHEBI:57841"/>
        <dbReference type="ChEBI" id="CHEBI:58296"/>
        <dbReference type="EC" id="2.5.1.3"/>
    </reaction>
</comment>
<sequence length="217" mass="23464">MALPPLYLIADPNLYKKGVTLDLHSFFEGLREAISGGLKFVQYRDKSRARGEMFQIAKQIREITNTGGAHLIINDEIDLALAVKADGVHLGQDDFPVSMARQLLGKTAVIGLSTHNLAQAREAATQTIDYIGFGPIFSTTTKKDHDPTVGISKIVAIRKQISLPIYAIGGIQFPALQNIINAGASGVAVASALKDATRDTISLWQETLKNALKKRGI</sequence>
<dbReference type="InterPro" id="IPR013785">
    <property type="entry name" value="Aldolase_TIM"/>
</dbReference>
<organism evidence="11">
    <name type="scientific">hydrothermal vent metagenome</name>
    <dbReference type="NCBI Taxonomy" id="652676"/>
    <lineage>
        <taxon>unclassified sequences</taxon>
        <taxon>metagenomes</taxon>
        <taxon>ecological metagenomes</taxon>
    </lineage>
</organism>
<dbReference type="HAMAP" id="MF_00097">
    <property type="entry name" value="TMP_synthase"/>
    <property type="match status" value="1"/>
</dbReference>
<dbReference type="Pfam" id="PF02581">
    <property type="entry name" value="TMP-TENI"/>
    <property type="match status" value="1"/>
</dbReference>
<keyword evidence="6" id="KW-0784">Thiamine biosynthesis</keyword>
<gene>
    <name evidence="11" type="ORF">MNBD_NITROSPIRAE01-1994</name>
</gene>
<evidence type="ECO:0000256" key="1">
    <source>
        <dbReference type="ARBA" id="ARBA00005165"/>
    </source>
</evidence>
<dbReference type="NCBIfam" id="TIGR00693">
    <property type="entry name" value="thiE"/>
    <property type="match status" value="1"/>
</dbReference>
<evidence type="ECO:0000256" key="8">
    <source>
        <dbReference type="ARBA" id="ARBA00047851"/>
    </source>
</evidence>
<dbReference type="SUPFAM" id="SSF51391">
    <property type="entry name" value="Thiamin phosphate synthase"/>
    <property type="match status" value="1"/>
</dbReference>
<dbReference type="InterPro" id="IPR022998">
    <property type="entry name" value="ThiamineP_synth_TenI"/>
</dbReference>
<dbReference type="InterPro" id="IPR034291">
    <property type="entry name" value="TMP_synthase"/>
</dbReference>
<dbReference type="GO" id="GO:0004789">
    <property type="term" value="F:thiamine-phosphate diphosphorylase activity"/>
    <property type="evidence" value="ECO:0007669"/>
    <property type="project" value="UniProtKB-EC"/>
</dbReference>
<proteinExistence type="inferred from homology"/>
<dbReference type="UniPathway" id="UPA00060">
    <property type="reaction ID" value="UER00141"/>
</dbReference>
<dbReference type="PANTHER" id="PTHR20857">
    <property type="entry name" value="THIAMINE-PHOSPHATE PYROPHOSPHORYLASE"/>
    <property type="match status" value="1"/>
</dbReference>
<evidence type="ECO:0000256" key="6">
    <source>
        <dbReference type="ARBA" id="ARBA00022977"/>
    </source>
</evidence>
<evidence type="ECO:0000259" key="10">
    <source>
        <dbReference type="Pfam" id="PF02581"/>
    </source>
</evidence>
<evidence type="ECO:0000256" key="7">
    <source>
        <dbReference type="ARBA" id="ARBA00047334"/>
    </source>
</evidence>
<dbReference type="PANTHER" id="PTHR20857:SF23">
    <property type="entry name" value="THIAMINE BIOSYNTHETIC BIFUNCTIONAL ENZYME"/>
    <property type="match status" value="1"/>
</dbReference>
<comment type="catalytic activity">
    <reaction evidence="9">
        <text>2-[(2R,5Z)-2-carboxy-4-methylthiazol-5(2H)-ylidene]ethyl phosphate + 4-amino-2-methyl-5-(diphosphooxymethyl)pyrimidine + 2 H(+) = thiamine phosphate + CO2 + diphosphate</text>
        <dbReference type="Rhea" id="RHEA:47844"/>
        <dbReference type="ChEBI" id="CHEBI:15378"/>
        <dbReference type="ChEBI" id="CHEBI:16526"/>
        <dbReference type="ChEBI" id="CHEBI:33019"/>
        <dbReference type="ChEBI" id="CHEBI:37575"/>
        <dbReference type="ChEBI" id="CHEBI:57841"/>
        <dbReference type="ChEBI" id="CHEBI:62899"/>
        <dbReference type="EC" id="2.5.1.3"/>
    </reaction>
</comment>
<dbReference type="GO" id="GO:0009228">
    <property type="term" value="P:thiamine biosynthetic process"/>
    <property type="evidence" value="ECO:0007669"/>
    <property type="project" value="UniProtKB-KW"/>
</dbReference>
<dbReference type="EC" id="2.5.1.3" evidence="2"/>
<evidence type="ECO:0000256" key="9">
    <source>
        <dbReference type="ARBA" id="ARBA00047883"/>
    </source>
</evidence>
<evidence type="ECO:0000256" key="3">
    <source>
        <dbReference type="ARBA" id="ARBA00022679"/>
    </source>
</evidence>
<dbReference type="EMBL" id="UOGF01000077">
    <property type="protein sequence ID" value="VAX31667.1"/>
    <property type="molecule type" value="Genomic_DNA"/>
</dbReference>
<protein>
    <recommendedName>
        <fullName evidence="2">thiamine phosphate synthase</fullName>
        <ecNumber evidence="2">2.5.1.3</ecNumber>
    </recommendedName>
</protein>
<dbReference type="GO" id="GO:0046872">
    <property type="term" value="F:metal ion binding"/>
    <property type="evidence" value="ECO:0007669"/>
    <property type="project" value="UniProtKB-KW"/>
</dbReference>
<name>A0A3B1DSQ5_9ZZZZ</name>
<evidence type="ECO:0000313" key="11">
    <source>
        <dbReference type="EMBL" id="VAX31667.1"/>
    </source>
</evidence>
<dbReference type="AlphaFoldDB" id="A0A3B1DSQ5"/>